<name>A0A1Y1Y9V3_9FUNG</name>
<sequence>MLTAVSIAIAMGVAACNISHDPYLPVGVQVDLDNLRDAHYMSLVGCGLAAINAITGLIGIRKRCRKLLNIYMVFTIITTLLTIATGCLYVVWRSRIHALIMVAPSCIGVLCAAWTYILRMRLKMTRHLIGV</sequence>
<dbReference type="Proteomes" id="UP000193498">
    <property type="component" value="Unassembled WGS sequence"/>
</dbReference>
<protein>
    <submittedName>
        <fullName evidence="2">Uncharacterized protein</fullName>
    </submittedName>
</protein>
<dbReference type="InParanoid" id="A0A1Y1Y9V3"/>
<keyword evidence="1" id="KW-1133">Transmembrane helix</keyword>
<evidence type="ECO:0000256" key="1">
    <source>
        <dbReference type="SAM" id="Phobius"/>
    </source>
</evidence>
<keyword evidence="3" id="KW-1185">Reference proteome</keyword>
<reference evidence="2 3" key="1">
    <citation type="submission" date="2016-07" db="EMBL/GenBank/DDBJ databases">
        <title>Pervasive Adenine N6-methylation of Active Genes in Fungi.</title>
        <authorList>
            <consortium name="DOE Joint Genome Institute"/>
            <person name="Mondo S.J."/>
            <person name="Dannebaum R.O."/>
            <person name="Kuo R.C."/>
            <person name="Labutti K."/>
            <person name="Haridas S."/>
            <person name="Kuo A."/>
            <person name="Salamov A."/>
            <person name="Ahrendt S.R."/>
            <person name="Lipzen A."/>
            <person name="Sullivan W."/>
            <person name="Andreopoulos W.B."/>
            <person name="Clum A."/>
            <person name="Lindquist E."/>
            <person name="Daum C."/>
            <person name="Ramamoorthy G.K."/>
            <person name="Gryganskyi A."/>
            <person name="Culley D."/>
            <person name="Magnuson J.K."/>
            <person name="James T.Y."/>
            <person name="O'Malley M.A."/>
            <person name="Stajich J.E."/>
            <person name="Spatafora J.W."/>
            <person name="Visel A."/>
            <person name="Grigoriev I.V."/>
        </authorList>
    </citation>
    <scope>NUCLEOTIDE SEQUENCE [LARGE SCALE GENOMIC DNA]</scope>
    <source>
        <strain evidence="2 3">CBS 931.73</strain>
    </source>
</reference>
<feature type="transmembrane region" description="Helical" evidence="1">
    <location>
        <begin position="98"/>
        <end position="118"/>
    </location>
</feature>
<feature type="transmembrane region" description="Helical" evidence="1">
    <location>
        <begin position="70"/>
        <end position="92"/>
    </location>
</feature>
<proteinExistence type="predicted"/>
<organism evidence="2 3">
    <name type="scientific">Basidiobolus meristosporus CBS 931.73</name>
    <dbReference type="NCBI Taxonomy" id="1314790"/>
    <lineage>
        <taxon>Eukaryota</taxon>
        <taxon>Fungi</taxon>
        <taxon>Fungi incertae sedis</taxon>
        <taxon>Zoopagomycota</taxon>
        <taxon>Entomophthoromycotina</taxon>
        <taxon>Basidiobolomycetes</taxon>
        <taxon>Basidiobolales</taxon>
        <taxon>Basidiobolaceae</taxon>
        <taxon>Basidiobolus</taxon>
    </lineage>
</organism>
<feature type="transmembrane region" description="Helical" evidence="1">
    <location>
        <begin position="38"/>
        <end position="58"/>
    </location>
</feature>
<evidence type="ECO:0000313" key="2">
    <source>
        <dbReference type="EMBL" id="ORX94733.1"/>
    </source>
</evidence>
<keyword evidence="1" id="KW-0812">Transmembrane</keyword>
<keyword evidence="1" id="KW-0472">Membrane</keyword>
<dbReference type="AlphaFoldDB" id="A0A1Y1Y9V3"/>
<dbReference type="EMBL" id="MCFE01000197">
    <property type="protein sequence ID" value="ORX94733.1"/>
    <property type="molecule type" value="Genomic_DNA"/>
</dbReference>
<comment type="caution">
    <text evidence="2">The sequence shown here is derived from an EMBL/GenBank/DDBJ whole genome shotgun (WGS) entry which is preliminary data.</text>
</comment>
<gene>
    <name evidence="2" type="ORF">K493DRAFT_315348</name>
</gene>
<accession>A0A1Y1Y9V3</accession>
<evidence type="ECO:0000313" key="3">
    <source>
        <dbReference type="Proteomes" id="UP000193498"/>
    </source>
</evidence>